<feature type="domain" description="DUF6985" evidence="2">
    <location>
        <begin position="302"/>
        <end position="412"/>
    </location>
</feature>
<dbReference type="EMBL" id="WTPX01000092">
    <property type="protein sequence ID" value="NNJ26697.1"/>
    <property type="molecule type" value="Genomic_DNA"/>
</dbReference>
<name>A0ABX1VF39_9PLAN</name>
<organism evidence="3 4">
    <name type="scientific">Alienimonas chondri</name>
    <dbReference type="NCBI Taxonomy" id="2681879"/>
    <lineage>
        <taxon>Bacteria</taxon>
        <taxon>Pseudomonadati</taxon>
        <taxon>Planctomycetota</taxon>
        <taxon>Planctomycetia</taxon>
        <taxon>Planctomycetales</taxon>
        <taxon>Planctomycetaceae</taxon>
        <taxon>Alienimonas</taxon>
    </lineage>
</organism>
<dbReference type="InterPro" id="IPR025851">
    <property type="entry name" value="SUKH-4"/>
</dbReference>
<evidence type="ECO:0000259" key="2">
    <source>
        <dbReference type="Pfam" id="PF22481"/>
    </source>
</evidence>
<dbReference type="RefSeq" id="WP_171187952.1">
    <property type="nucleotide sequence ID" value="NZ_WTPX01000092.1"/>
</dbReference>
<evidence type="ECO:0000313" key="3">
    <source>
        <dbReference type="EMBL" id="NNJ26697.1"/>
    </source>
</evidence>
<dbReference type="Proteomes" id="UP000609651">
    <property type="component" value="Unassembled WGS sequence"/>
</dbReference>
<dbReference type="Pfam" id="PF22481">
    <property type="entry name" value="DUF6985"/>
    <property type="match status" value="1"/>
</dbReference>
<accession>A0ABX1VF39</accession>
<feature type="region of interest" description="Disordered" evidence="1">
    <location>
        <begin position="256"/>
        <end position="280"/>
    </location>
</feature>
<comment type="caution">
    <text evidence="3">The sequence shown here is derived from an EMBL/GenBank/DDBJ whole genome shotgun (WGS) entry which is preliminary data.</text>
</comment>
<proteinExistence type="predicted"/>
<keyword evidence="4" id="KW-1185">Reference proteome</keyword>
<dbReference type="InterPro" id="IPR054254">
    <property type="entry name" value="DUF6985"/>
</dbReference>
<gene>
    <name evidence="3" type="ORF">LzC2_27880</name>
</gene>
<reference evidence="3 4" key="1">
    <citation type="journal article" date="2020" name="Syst. Appl. Microbiol.">
        <title>Alienimonas chondri sp. nov., a novel planctomycete isolated from the biofilm of the red alga Chondrus crispus.</title>
        <authorList>
            <person name="Vitorino I."/>
            <person name="Albuquerque L."/>
            <person name="Wiegand S."/>
            <person name="Kallscheuer N."/>
            <person name="da Costa M.S."/>
            <person name="Lobo-da-Cunha A."/>
            <person name="Jogler C."/>
            <person name="Lage O.M."/>
        </authorList>
    </citation>
    <scope>NUCLEOTIDE SEQUENCE [LARGE SCALE GENOMIC DNA]</scope>
    <source>
        <strain evidence="3 4">LzC2</strain>
    </source>
</reference>
<dbReference type="Pfam" id="PF14435">
    <property type="entry name" value="SUKH-4"/>
    <property type="match status" value="1"/>
</dbReference>
<protein>
    <recommendedName>
        <fullName evidence="2">DUF6985 domain-containing protein</fullName>
    </recommendedName>
</protein>
<evidence type="ECO:0000313" key="4">
    <source>
        <dbReference type="Proteomes" id="UP000609651"/>
    </source>
</evidence>
<evidence type="ECO:0000256" key="1">
    <source>
        <dbReference type="SAM" id="MobiDB-lite"/>
    </source>
</evidence>
<sequence length="421" mass="47123">MTPETFCEHFLKFQRRRGNVRSAHNTFRPLPEDAFAEFSLETADRRLLTEVGLPVGTAGMWTFDWSSDWKPARPLLPLDDLKRTRLARNELAGAPVGPRYRRYRVLGTNDDYEPLCLDTKTGRIVAFGPPEDAAPSSEPEEQLVNSTVRSLCRSILAVEALLEHGDAGRCRETIRADDPAAVEDGRSPWNRVIRWLERASAGATLTSAEPEPHPDSALWEHAKLGQVVDWTVETDRLRRFSRCGWNKRHVGEHLHPTFADGGRPLRPPAGERFRPTRRPRRSFEPQPIELEIQLPEGASEPSPAQTAALDTLFRQEMAILEAIGRSFQLDLRRGNLRDGAERQLGADADSLFALLDDPALVLSLVRFKKILVSPHTRGEIAVIGADGDCALDDEHGFGVQFAGNHVFEIGHATVGWSIYER</sequence>